<dbReference type="EC" id="2.7.7.6" evidence="2"/>
<dbReference type="InterPro" id="IPR042102">
    <property type="entry name" value="RNA_pol_Rpb1_3_sf"/>
</dbReference>
<feature type="domain" description="RNA polymerase Rpb1" evidence="9">
    <location>
        <begin position="204"/>
        <end position="293"/>
    </location>
</feature>
<evidence type="ECO:0000256" key="6">
    <source>
        <dbReference type="ARBA" id="ARBA00023163"/>
    </source>
</evidence>
<evidence type="ECO:0000313" key="10">
    <source>
        <dbReference type="EMBL" id="KAG5461209.1"/>
    </source>
</evidence>
<comment type="caution">
    <text evidence="10">The sequence shown here is derived from an EMBL/GenBank/DDBJ whole genome shotgun (WGS) entry which is preliminary data.</text>
</comment>
<dbReference type="InterPro" id="IPR007081">
    <property type="entry name" value="RNA_pol_Rpb1_5"/>
</dbReference>
<dbReference type="OrthoDB" id="270392at2759"/>
<evidence type="ECO:0000313" key="11">
    <source>
        <dbReference type="Proteomes" id="UP000673691"/>
    </source>
</evidence>
<dbReference type="InterPro" id="IPR007083">
    <property type="entry name" value="RNA_pol_Rpb1_4"/>
</dbReference>
<dbReference type="GO" id="GO:0005736">
    <property type="term" value="C:RNA polymerase I complex"/>
    <property type="evidence" value="ECO:0007669"/>
    <property type="project" value="TreeGrafter"/>
</dbReference>
<evidence type="ECO:0000259" key="8">
    <source>
        <dbReference type="Pfam" id="PF04998"/>
    </source>
</evidence>
<dbReference type="GO" id="GO:0003677">
    <property type="term" value="F:DNA binding"/>
    <property type="evidence" value="ECO:0007669"/>
    <property type="project" value="InterPro"/>
</dbReference>
<dbReference type="Pfam" id="PF05000">
    <property type="entry name" value="RNA_pol_Rpb1_4"/>
    <property type="match status" value="1"/>
</dbReference>
<reference evidence="10 11" key="1">
    <citation type="journal article" name="Sci. Rep.">
        <title>Genome-scale phylogenetic analyses confirm Olpidium as the closest living zoosporic fungus to the non-flagellated, terrestrial fungi.</title>
        <authorList>
            <person name="Chang Y."/>
            <person name="Rochon D."/>
            <person name="Sekimoto S."/>
            <person name="Wang Y."/>
            <person name="Chovatia M."/>
            <person name="Sandor L."/>
            <person name="Salamov A."/>
            <person name="Grigoriev I.V."/>
            <person name="Stajich J.E."/>
            <person name="Spatafora J.W."/>
        </authorList>
    </citation>
    <scope>NUCLEOTIDE SEQUENCE [LARGE SCALE GENOMIC DNA]</scope>
    <source>
        <strain evidence="10">S191</strain>
    </source>
</reference>
<dbReference type="Proteomes" id="UP000673691">
    <property type="component" value="Unassembled WGS sequence"/>
</dbReference>
<dbReference type="Gene3D" id="1.10.357.120">
    <property type="match status" value="1"/>
</dbReference>
<accession>A0A8H7ZXS4</accession>
<dbReference type="FunFam" id="1.10.132.30:FF:000005">
    <property type="entry name" value="DNA-directed RNA polymerase subunit"/>
    <property type="match status" value="1"/>
</dbReference>
<gene>
    <name evidence="10" type="ORF">BJ554DRAFT_6629</name>
</gene>
<dbReference type="SUPFAM" id="SSF64484">
    <property type="entry name" value="beta and beta-prime subunits of DNA dependent RNA-polymerase"/>
    <property type="match status" value="1"/>
</dbReference>
<evidence type="ECO:0000256" key="3">
    <source>
        <dbReference type="ARBA" id="ARBA00022478"/>
    </source>
</evidence>
<organism evidence="10 11">
    <name type="scientific">Olpidium bornovanus</name>
    <dbReference type="NCBI Taxonomy" id="278681"/>
    <lineage>
        <taxon>Eukaryota</taxon>
        <taxon>Fungi</taxon>
        <taxon>Fungi incertae sedis</taxon>
        <taxon>Olpidiomycota</taxon>
        <taxon>Olpidiomycotina</taxon>
        <taxon>Olpidiomycetes</taxon>
        <taxon>Olpidiales</taxon>
        <taxon>Olpidiaceae</taxon>
        <taxon>Olpidium</taxon>
    </lineage>
</organism>
<evidence type="ECO:0000256" key="5">
    <source>
        <dbReference type="ARBA" id="ARBA00022695"/>
    </source>
</evidence>
<proteinExistence type="inferred from homology"/>
<dbReference type="InterPro" id="IPR045867">
    <property type="entry name" value="DNA-dir_RpoC_beta_prime"/>
</dbReference>
<dbReference type="PANTHER" id="PTHR19376">
    <property type="entry name" value="DNA-DIRECTED RNA POLYMERASE"/>
    <property type="match status" value="1"/>
</dbReference>
<dbReference type="PANTHER" id="PTHR19376:SF11">
    <property type="entry name" value="DNA-DIRECTED RNA POLYMERASE I SUBUNIT RPA1"/>
    <property type="match status" value="1"/>
</dbReference>
<name>A0A8H7ZXS4_9FUNG</name>
<dbReference type="InterPro" id="IPR038120">
    <property type="entry name" value="Rpb1_funnel_sf"/>
</dbReference>
<dbReference type="Gene3D" id="1.10.132.30">
    <property type="match status" value="1"/>
</dbReference>
<dbReference type="Gene3D" id="1.10.274.100">
    <property type="entry name" value="RNA polymerase Rpb1, domain 3"/>
    <property type="match status" value="1"/>
</dbReference>
<keyword evidence="3" id="KW-0240">DNA-directed RNA polymerase</keyword>
<evidence type="ECO:0000256" key="4">
    <source>
        <dbReference type="ARBA" id="ARBA00022679"/>
    </source>
</evidence>
<feature type="domain" description="RNA polymerase Rpb1" evidence="8">
    <location>
        <begin position="300"/>
        <end position="365"/>
    </location>
</feature>
<feature type="non-terminal residue" evidence="10">
    <location>
        <position position="424"/>
    </location>
</feature>
<dbReference type="Pfam" id="PF04998">
    <property type="entry name" value="RNA_pol_Rpb1_5"/>
    <property type="match status" value="1"/>
</dbReference>
<keyword evidence="11" id="KW-1185">Reference proteome</keyword>
<evidence type="ECO:0000256" key="2">
    <source>
        <dbReference type="ARBA" id="ARBA00012418"/>
    </source>
</evidence>
<feature type="non-terminal residue" evidence="10">
    <location>
        <position position="1"/>
    </location>
</feature>
<dbReference type="Pfam" id="PF04983">
    <property type="entry name" value="RNA_pol_Rpb1_3"/>
    <property type="match status" value="1"/>
</dbReference>
<dbReference type="InterPro" id="IPR007066">
    <property type="entry name" value="RNA_pol_Rpb1_3"/>
</dbReference>
<dbReference type="GO" id="GO:0006351">
    <property type="term" value="P:DNA-templated transcription"/>
    <property type="evidence" value="ECO:0007669"/>
    <property type="project" value="InterPro"/>
</dbReference>
<dbReference type="GO" id="GO:0003899">
    <property type="term" value="F:DNA-directed RNA polymerase activity"/>
    <property type="evidence" value="ECO:0007669"/>
    <property type="project" value="UniProtKB-EC"/>
</dbReference>
<keyword evidence="4" id="KW-0808">Transferase</keyword>
<sequence length="424" mass="46904">YHQVLYGALRPDEDGTGGGRVVTLPPAILKPRKLWTGKQVISTLLRNLTLGRPQLNLVSKAQVTGEYWGKQGVEEATVIFQDGELLTGVLDKSQFGAKAYGLVHSCYELYGSTAAGKLLSILGRLFTKYVQMIGFTCRMDDLRLTTDGDKWRNDLLHAGENYGRTTALEYVGLADADDDAVADAELQRRLEEVLRSDEKMAGMDAAMKTKMNGLTSAVINKCLPNGLLKKFPSNNMQMMTVSGAKGSRVNVSQISCMLGQQELEGRRVPTMVSGKTLPSFSAFESSARAGGYIAGRFLTGIRPQEYYFHCMAGREGLIDTAVKTSRSGYLQRCLIKHLEGITVHYDHTVRDVDGSVLQFRYGEDALDVTKQKHLYQFRFSADNFDALIEKYHPESALAVLDTEAAEQHSKKAARKPHKYDPVLA</sequence>
<keyword evidence="6" id="KW-0804">Transcription</keyword>
<dbReference type="EMBL" id="JAEFCI010004002">
    <property type="protein sequence ID" value="KAG5461209.1"/>
    <property type="molecule type" value="Genomic_DNA"/>
</dbReference>
<feature type="domain" description="RNA polymerase Rpb1" evidence="7">
    <location>
        <begin position="21"/>
        <end position="142"/>
    </location>
</feature>
<comment type="similarity">
    <text evidence="1">Belongs to the RNA polymerase beta' chain family.</text>
</comment>
<keyword evidence="5" id="KW-0548">Nucleotidyltransferase</keyword>
<evidence type="ECO:0000256" key="1">
    <source>
        <dbReference type="ARBA" id="ARBA00006460"/>
    </source>
</evidence>
<evidence type="ECO:0000259" key="9">
    <source>
        <dbReference type="Pfam" id="PF05000"/>
    </source>
</evidence>
<protein>
    <recommendedName>
        <fullName evidence="2">DNA-directed RNA polymerase</fullName>
        <ecNumber evidence="2">2.7.7.6</ecNumber>
    </recommendedName>
</protein>
<dbReference type="AlphaFoldDB" id="A0A8H7ZXS4"/>
<evidence type="ECO:0000259" key="7">
    <source>
        <dbReference type="Pfam" id="PF04983"/>
    </source>
</evidence>